<reference evidence="3 4" key="1">
    <citation type="submission" date="2017-06" db="EMBL/GenBank/DDBJ databases">
        <title>Genome sequencing of cyanobaciteial culture collection at National Institute for Environmental Studies (NIES).</title>
        <authorList>
            <person name="Hirose Y."/>
            <person name="Shimura Y."/>
            <person name="Fujisawa T."/>
            <person name="Nakamura Y."/>
            <person name="Kawachi M."/>
        </authorList>
    </citation>
    <scope>NUCLEOTIDE SEQUENCE [LARGE SCALE GENOMIC DNA]</scope>
    <source>
        <strain evidence="3 4">NIES-2135</strain>
    </source>
</reference>
<dbReference type="InterPro" id="IPR035093">
    <property type="entry name" value="RelE/ParE_toxin_dom_sf"/>
</dbReference>
<dbReference type="Pfam" id="PF05016">
    <property type="entry name" value="ParE_toxin"/>
    <property type="match status" value="1"/>
</dbReference>
<evidence type="ECO:0000313" key="4">
    <source>
        <dbReference type="Proteomes" id="UP000217895"/>
    </source>
</evidence>
<dbReference type="Proteomes" id="UP000217895">
    <property type="component" value="Chromosome"/>
</dbReference>
<organism evidence="3 4">
    <name type="scientific">Leptolyngbya boryana NIES-2135</name>
    <dbReference type="NCBI Taxonomy" id="1973484"/>
    <lineage>
        <taxon>Bacteria</taxon>
        <taxon>Bacillati</taxon>
        <taxon>Cyanobacteriota</taxon>
        <taxon>Cyanophyceae</taxon>
        <taxon>Leptolyngbyales</taxon>
        <taxon>Leptolyngbyaceae</taxon>
        <taxon>Leptolyngbya group</taxon>
        <taxon>Leptolyngbya</taxon>
    </lineage>
</organism>
<dbReference type="PANTHER" id="PTHR33755:SF6">
    <property type="entry name" value="PLASMID STABILIZATION SYSTEM PROTEIN"/>
    <property type="match status" value="1"/>
</dbReference>
<dbReference type="PANTHER" id="PTHR33755">
    <property type="entry name" value="TOXIN PARE1-RELATED"/>
    <property type="match status" value="1"/>
</dbReference>
<evidence type="ECO:0000256" key="1">
    <source>
        <dbReference type="ARBA" id="ARBA00006226"/>
    </source>
</evidence>
<evidence type="ECO:0000256" key="2">
    <source>
        <dbReference type="ARBA" id="ARBA00022649"/>
    </source>
</evidence>
<comment type="similarity">
    <text evidence="1">Belongs to the RelE toxin family.</text>
</comment>
<dbReference type="AlphaFoldDB" id="A0A1Z4J9J9"/>
<sequence>MSRYIISDEAIQDLDDISDYFLQTNLEAGEQFLRAFNAKCQQLASFPKMGRSYGHIRPDLRGLALRGFVILYRVNEIEDQLEILRVISGRRDLEALF</sequence>
<dbReference type="Gene3D" id="3.30.2310.20">
    <property type="entry name" value="RelE-like"/>
    <property type="match status" value="1"/>
</dbReference>
<evidence type="ECO:0008006" key="5">
    <source>
        <dbReference type="Google" id="ProtNLM"/>
    </source>
</evidence>
<evidence type="ECO:0000313" key="3">
    <source>
        <dbReference type="EMBL" id="BAY53449.1"/>
    </source>
</evidence>
<dbReference type="InterPro" id="IPR051803">
    <property type="entry name" value="TA_system_RelE-like_toxin"/>
</dbReference>
<name>A0A1Z4J9J9_LEPBY</name>
<keyword evidence="4" id="KW-1185">Reference proteome</keyword>
<proteinExistence type="inferred from homology"/>
<dbReference type="EMBL" id="AP018203">
    <property type="protein sequence ID" value="BAY53449.1"/>
    <property type="molecule type" value="Genomic_DNA"/>
</dbReference>
<gene>
    <name evidence="3" type="ORF">NIES2135_02540</name>
</gene>
<dbReference type="InterPro" id="IPR007712">
    <property type="entry name" value="RelE/ParE_toxin"/>
</dbReference>
<protein>
    <recommendedName>
        <fullName evidence="5">Plasmid stabilization system</fullName>
    </recommendedName>
</protein>
<keyword evidence="2" id="KW-1277">Toxin-antitoxin system</keyword>
<accession>A0A1Z4J9J9</accession>